<proteinExistence type="predicted"/>
<sequence>MKLTALLLPLTLVGPALATTNAIVGALTTVDQTTIKLGKAVTKWKGDIFGTLPIITESTTLLVQVKKGTKAAEDSPALDFQQTIDVATATNKLVVSVNTTLSALITSKRKFDKLLMSPLIFVNLGLQKHATSEMSAAIIAKVPKELQELAKGLVAPIDASFEKAIDVFHP</sequence>
<gene>
    <name evidence="2" type="ORF">NEMBOFW57_006976</name>
</gene>
<evidence type="ECO:0008006" key="4">
    <source>
        <dbReference type="Google" id="ProtNLM"/>
    </source>
</evidence>
<evidence type="ECO:0000313" key="3">
    <source>
        <dbReference type="Proteomes" id="UP001197093"/>
    </source>
</evidence>
<evidence type="ECO:0000256" key="1">
    <source>
        <dbReference type="SAM" id="SignalP"/>
    </source>
</evidence>
<dbReference type="EMBL" id="JAHCVI010000003">
    <property type="protein sequence ID" value="KAG7287465.1"/>
    <property type="molecule type" value="Genomic_DNA"/>
</dbReference>
<comment type="caution">
    <text evidence="2">The sequence shown here is derived from an EMBL/GenBank/DDBJ whole genome shotgun (WGS) entry which is preliminary data.</text>
</comment>
<dbReference type="InterPro" id="IPR021054">
    <property type="entry name" value="Cell_wall_mannoprotein_1"/>
</dbReference>
<dbReference type="Gene3D" id="1.20.1280.140">
    <property type="match status" value="1"/>
</dbReference>
<dbReference type="AlphaFoldDB" id="A0AAD4EUM4"/>
<dbReference type="Proteomes" id="UP001197093">
    <property type="component" value="Unassembled WGS sequence"/>
</dbReference>
<keyword evidence="1" id="KW-0732">Signal</keyword>
<organism evidence="2 3">
    <name type="scientific">Staphylotrichum longicolle</name>
    <dbReference type="NCBI Taxonomy" id="669026"/>
    <lineage>
        <taxon>Eukaryota</taxon>
        <taxon>Fungi</taxon>
        <taxon>Dikarya</taxon>
        <taxon>Ascomycota</taxon>
        <taxon>Pezizomycotina</taxon>
        <taxon>Sordariomycetes</taxon>
        <taxon>Sordariomycetidae</taxon>
        <taxon>Sordariales</taxon>
        <taxon>Chaetomiaceae</taxon>
        <taxon>Staphylotrichum</taxon>
    </lineage>
</organism>
<keyword evidence="3" id="KW-1185">Reference proteome</keyword>
<feature type="chain" id="PRO_5042010375" description="Antigenic cell wall galactomannoprotein" evidence="1">
    <location>
        <begin position="19"/>
        <end position="170"/>
    </location>
</feature>
<dbReference type="PANTHER" id="PTHR38123">
    <property type="entry name" value="CELL WALL SERINE-THREONINE-RICH GALACTOMANNOPROTEIN MP1 (AFU_ORTHOLOGUE AFUA_4G03240)"/>
    <property type="match status" value="1"/>
</dbReference>
<dbReference type="PANTHER" id="PTHR38123:SF1">
    <property type="entry name" value="HYDROPHOBIC SURFACE BINDING PROTEIN"/>
    <property type="match status" value="1"/>
</dbReference>
<feature type="signal peptide" evidence="1">
    <location>
        <begin position="1"/>
        <end position="18"/>
    </location>
</feature>
<protein>
    <recommendedName>
        <fullName evidence="4">Antigenic cell wall galactomannoprotein</fullName>
    </recommendedName>
</protein>
<reference evidence="2" key="1">
    <citation type="submission" date="2023-02" db="EMBL/GenBank/DDBJ databases">
        <authorList>
            <person name="Palmer J.M."/>
        </authorList>
    </citation>
    <scope>NUCLEOTIDE SEQUENCE</scope>
    <source>
        <strain evidence="2">FW57</strain>
    </source>
</reference>
<dbReference type="Pfam" id="PF12296">
    <property type="entry name" value="HsbA"/>
    <property type="match status" value="1"/>
</dbReference>
<accession>A0AAD4EUM4</accession>
<name>A0AAD4EUM4_9PEZI</name>
<dbReference type="GO" id="GO:0005576">
    <property type="term" value="C:extracellular region"/>
    <property type="evidence" value="ECO:0007669"/>
    <property type="project" value="TreeGrafter"/>
</dbReference>
<evidence type="ECO:0000313" key="2">
    <source>
        <dbReference type="EMBL" id="KAG7287465.1"/>
    </source>
</evidence>